<dbReference type="GO" id="GO:0008270">
    <property type="term" value="F:zinc ion binding"/>
    <property type="evidence" value="ECO:0007669"/>
    <property type="project" value="UniProtKB-KW"/>
</dbReference>
<dbReference type="PANTHER" id="PTHR45977:SF45">
    <property type="entry name" value="RING-TYPE DOMAIN-CONTAINING PROTEIN"/>
    <property type="match status" value="1"/>
</dbReference>
<gene>
    <name evidence="14" type="ORF">BRAA01T02621Z</name>
    <name evidence="13" type="ORF">BRAPAZ1V2_A03P72400.2</name>
</gene>
<keyword evidence="4" id="KW-0808">Transferase</keyword>
<evidence type="ECO:0000256" key="2">
    <source>
        <dbReference type="ARBA" id="ARBA00004141"/>
    </source>
</evidence>
<keyword evidence="7" id="KW-0863">Zinc-finger</keyword>
<dbReference type="GO" id="GO:0016020">
    <property type="term" value="C:membrane"/>
    <property type="evidence" value="ECO:0007669"/>
    <property type="project" value="UniProtKB-SubCell"/>
</dbReference>
<evidence type="ECO:0000256" key="9">
    <source>
        <dbReference type="ARBA" id="ARBA00022833"/>
    </source>
</evidence>
<evidence type="ECO:0000256" key="10">
    <source>
        <dbReference type="ARBA" id="ARBA00022989"/>
    </source>
</evidence>
<feature type="transmembrane region" description="Helical" evidence="12">
    <location>
        <begin position="45"/>
        <end position="70"/>
    </location>
</feature>
<evidence type="ECO:0000313" key="13">
    <source>
        <dbReference type="EMBL" id="CAG7885897.1"/>
    </source>
</evidence>
<evidence type="ECO:0000256" key="7">
    <source>
        <dbReference type="ARBA" id="ARBA00022771"/>
    </source>
</evidence>
<evidence type="ECO:0000256" key="12">
    <source>
        <dbReference type="SAM" id="Phobius"/>
    </source>
</evidence>
<sequence>MQADHLCRFKHLESANTMFSFIWWIIGFYWVSSGGEEIAQGSPQLYWFTVGLCFCCLYWLLCCWLCIVFFGIDVFFVVFCNCIGLCGRHPCLLLLALHHCSSVRSGRT</sequence>
<keyword evidence="5 12" id="KW-0812">Transmembrane</keyword>
<evidence type="ECO:0000256" key="6">
    <source>
        <dbReference type="ARBA" id="ARBA00022723"/>
    </source>
</evidence>
<feature type="transmembrane region" description="Helical" evidence="12">
    <location>
        <begin position="15"/>
        <end position="33"/>
    </location>
</feature>
<dbReference type="Proteomes" id="UP000694005">
    <property type="component" value="Chromosome A03"/>
</dbReference>
<dbReference type="EMBL" id="LS974619">
    <property type="protein sequence ID" value="CAG7885897.1"/>
    <property type="molecule type" value="Genomic_DNA"/>
</dbReference>
<dbReference type="PANTHER" id="PTHR45977">
    <property type="entry name" value="TARGET OF ERK KINASE MPK-1"/>
    <property type="match status" value="1"/>
</dbReference>
<organism evidence="14">
    <name type="scientific">Brassica campestris</name>
    <name type="common">Field mustard</name>
    <dbReference type="NCBI Taxonomy" id="3711"/>
    <lineage>
        <taxon>Eukaryota</taxon>
        <taxon>Viridiplantae</taxon>
        <taxon>Streptophyta</taxon>
        <taxon>Embryophyta</taxon>
        <taxon>Tracheophyta</taxon>
        <taxon>Spermatophyta</taxon>
        <taxon>Magnoliopsida</taxon>
        <taxon>eudicotyledons</taxon>
        <taxon>Gunneridae</taxon>
        <taxon>Pentapetalae</taxon>
        <taxon>rosids</taxon>
        <taxon>malvids</taxon>
        <taxon>Brassicales</taxon>
        <taxon>Brassicaceae</taxon>
        <taxon>Brassiceae</taxon>
        <taxon>Brassica</taxon>
    </lineage>
</organism>
<keyword evidence="10 12" id="KW-1133">Transmembrane helix</keyword>
<dbReference type="GO" id="GO:0061630">
    <property type="term" value="F:ubiquitin protein ligase activity"/>
    <property type="evidence" value="ECO:0007669"/>
    <property type="project" value="UniProtKB-EC"/>
</dbReference>
<dbReference type="AlphaFoldDB" id="A0A3P5ZBR4"/>
<proteinExistence type="predicted"/>
<keyword evidence="6" id="KW-0479">Metal-binding</keyword>
<evidence type="ECO:0000313" key="14">
    <source>
        <dbReference type="EMBL" id="VDC76119.1"/>
    </source>
</evidence>
<dbReference type="EC" id="2.3.2.27" evidence="3"/>
<reference evidence="14" key="1">
    <citation type="submission" date="2018-11" db="EMBL/GenBank/DDBJ databases">
        <authorList>
            <consortium name="Genoscope - CEA"/>
            <person name="William W."/>
        </authorList>
    </citation>
    <scope>NUCLEOTIDE SEQUENCE</scope>
</reference>
<evidence type="ECO:0000256" key="3">
    <source>
        <dbReference type="ARBA" id="ARBA00012483"/>
    </source>
</evidence>
<evidence type="ECO:0000256" key="11">
    <source>
        <dbReference type="ARBA" id="ARBA00023136"/>
    </source>
</evidence>
<dbReference type="Gramene" id="A03p72400.2_BraZ1">
    <property type="protein sequence ID" value="A03p72400.2_BraZ1.CDS"/>
    <property type="gene ID" value="A03g72400.2_BraZ1"/>
</dbReference>
<name>A0A3P5ZBR4_BRACM</name>
<keyword evidence="8" id="KW-0833">Ubl conjugation pathway</keyword>
<accession>A0A3P5ZBR4</accession>
<protein>
    <recommendedName>
        <fullName evidence="3">RING-type E3 ubiquitin transferase</fullName>
        <ecNumber evidence="3">2.3.2.27</ecNumber>
    </recommendedName>
</protein>
<feature type="transmembrane region" description="Helical" evidence="12">
    <location>
        <begin position="76"/>
        <end position="97"/>
    </location>
</feature>
<evidence type="ECO:0000256" key="4">
    <source>
        <dbReference type="ARBA" id="ARBA00022679"/>
    </source>
</evidence>
<evidence type="ECO:0000256" key="5">
    <source>
        <dbReference type="ARBA" id="ARBA00022692"/>
    </source>
</evidence>
<evidence type="ECO:0000256" key="1">
    <source>
        <dbReference type="ARBA" id="ARBA00000900"/>
    </source>
</evidence>
<dbReference type="EMBL" id="LR031571">
    <property type="protein sequence ID" value="VDC76119.1"/>
    <property type="molecule type" value="Genomic_DNA"/>
</dbReference>
<comment type="subcellular location">
    <subcellularLocation>
        <location evidence="2">Membrane</location>
        <topology evidence="2">Multi-pass membrane protein</topology>
    </subcellularLocation>
</comment>
<keyword evidence="9" id="KW-0862">Zinc</keyword>
<comment type="catalytic activity">
    <reaction evidence="1">
        <text>S-ubiquitinyl-[E2 ubiquitin-conjugating enzyme]-L-cysteine + [acceptor protein]-L-lysine = [E2 ubiquitin-conjugating enzyme]-L-cysteine + N(6)-ubiquitinyl-[acceptor protein]-L-lysine.</text>
        <dbReference type="EC" id="2.3.2.27"/>
    </reaction>
</comment>
<keyword evidence="11 12" id="KW-0472">Membrane</keyword>
<evidence type="ECO:0000256" key="8">
    <source>
        <dbReference type="ARBA" id="ARBA00022786"/>
    </source>
</evidence>